<dbReference type="Pfam" id="PF22466">
    <property type="entry name" value="PSF3_N"/>
    <property type="match status" value="1"/>
</dbReference>
<reference evidence="9" key="1">
    <citation type="submission" date="2015-11" db="EMBL/GenBank/DDBJ databases">
        <title>De novo transcriptome assembly of four potential Pierce s Disease insect vectors from Arizona vineyards.</title>
        <authorList>
            <person name="Tassone E.E."/>
        </authorList>
    </citation>
    <scope>NUCLEOTIDE SEQUENCE</scope>
</reference>
<evidence type="ECO:0000256" key="3">
    <source>
        <dbReference type="ARBA" id="ARBA00022705"/>
    </source>
</evidence>
<dbReference type="Gene3D" id="1.20.58.2050">
    <property type="match status" value="1"/>
</dbReference>
<comment type="subunit">
    <text evidence="6">Component of the GINS complex.</text>
</comment>
<gene>
    <name evidence="9" type="ORF">g.13754</name>
</gene>
<dbReference type="PANTHER" id="PTHR22768">
    <property type="entry name" value="DNA REPLICATION COMPLEX GINS PROTEIN PSF3"/>
    <property type="match status" value="1"/>
</dbReference>
<dbReference type="InterPro" id="IPR010492">
    <property type="entry name" value="GINS_Psf3"/>
</dbReference>
<accession>A0A1B6G233</accession>
<organism evidence="9">
    <name type="scientific">Cuerna arida</name>
    <dbReference type="NCBI Taxonomy" id="1464854"/>
    <lineage>
        <taxon>Eukaryota</taxon>
        <taxon>Metazoa</taxon>
        <taxon>Ecdysozoa</taxon>
        <taxon>Arthropoda</taxon>
        <taxon>Hexapoda</taxon>
        <taxon>Insecta</taxon>
        <taxon>Pterygota</taxon>
        <taxon>Neoptera</taxon>
        <taxon>Paraneoptera</taxon>
        <taxon>Hemiptera</taxon>
        <taxon>Auchenorrhyncha</taxon>
        <taxon>Membracoidea</taxon>
        <taxon>Cicadellidae</taxon>
        <taxon>Cicadellinae</taxon>
        <taxon>Proconiini</taxon>
        <taxon>Cuerna</taxon>
    </lineage>
</organism>
<dbReference type="InterPro" id="IPR021151">
    <property type="entry name" value="GINS_A"/>
</dbReference>
<dbReference type="GO" id="GO:1902975">
    <property type="term" value="P:mitotic DNA replication initiation"/>
    <property type="evidence" value="ECO:0007669"/>
    <property type="project" value="TreeGrafter"/>
</dbReference>
<comment type="similarity">
    <text evidence="2 6">Belongs to the GINS3/PSF3 family.</text>
</comment>
<evidence type="ECO:0000259" key="7">
    <source>
        <dbReference type="Pfam" id="PF05916"/>
    </source>
</evidence>
<keyword evidence="3 6" id="KW-0235">DNA replication</keyword>
<dbReference type="CDD" id="cd21693">
    <property type="entry name" value="GINS_B_Psf3"/>
    <property type="match status" value="1"/>
</dbReference>
<feature type="domain" description="GINS subunit" evidence="7">
    <location>
        <begin position="79"/>
        <end position="175"/>
    </location>
</feature>
<comment type="subcellular location">
    <subcellularLocation>
        <location evidence="1 6">Nucleus</location>
    </subcellularLocation>
</comment>
<name>A0A1B6G233_9HEMI</name>
<dbReference type="GO" id="GO:0000811">
    <property type="term" value="C:GINS complex"/>
    <property type="evidence" value="ECO:0007669"/>
    <property type="project" value="UniProtKB-UniRule"/>
</dbReference>
<comment type="function">
    <text evidence="5">Required for correct functioning of the GINS complex, a complex that plays an essential role in the initiation of DNA replication, and progression of DNA replication forks. GINS complex is a core component of CDC45-MCM-GINS (CMG) helicase, the molecular machine that unwinds template DNA during replication, and around which the replisome is built.</text>
</comment>
<dbReference type="CDD" id="cd11713">
    <property type="entry name" value="GINS_A_psf3"/>
    <property type="match status" value="1"/>
</dbReference>
<proteinExistence type="inferred from homology"/>
<protein>
    <recommendedName>
        <fullName evidence="6">DNA replication complex GINS protein PSF3</fullName>
    </recommendedName>
</protein>
<evidence type="ECO:0000313" key="9">
    <source>
        <dbReference type="EMBL" id="JAS56353.1"/>
    </source>
</evidence>
<dbReference type="EMBL" id="GECZ01013416">
    <property type="protein sequence ID" value="JAS56353.1"/>
    <property type="molecule type" value="Transcribed_RNA"/>
</dbReference>
<dbReference type="AlphaFoldDB" id="A0A1B6G233"/>
<comment type="function">
    <text evidence="6">The GINS complex plays an essential role in the initiation of DNA replication.</text>
</comment>
<dbReference type="PANTHER" id="PTHR22768:SF0">
    <property type="entry name" value="DNA REPLICATION COMPLEX GINS PROTEIN PSF3"/>
    <property type="match status" value="1"/>
</dbReference>
<dbReference type="InterPro" id="IPR036224">
    <property type="entry name" value="GINS_bundle-like_dom_sf"/>
</dbReference>
<evidence type="ECO:0000256" key="5">
    <source>
        <dbReference type="ARBA" id="ARBA00045258"/>
    </source>
</evidence>
<sequence>MFNLNQYRCHYFSIENILASQERVPCKFTKKVLNMGHLDPSSETKDMEQGTMLELPYWIVKTLSNREVNVVEVEPPKVYKENYRDILKADANVVDLHKMSKFFYQFGKLLSYIETWNSGDMRKMLVQTFRDRFRQLMDWAQHMSADQQMTERLDDLERQVLANGRAAQARQDNWLAQGVGRIVAADMVINHKKRKLSSLDLK</sequence>
<evidence type="ECO:0000256" key="6">
    <source>
        <dbReference type="RuleBase" id="RU367161"/>
    </source>
</evidence>
<evidence type="ECO:0000259" key="8">
    <source>
        <dbReference type="Pfam" id="PF22466"/>
    </source>
</evidence>
<evidence type="ECO:0000256" key="1">
    <source>
        <dbReference type="ARBA" id="ARBA00004123"/>
    </source>
</evidence>
<feature type="domain" description="DNA replication complex GINS protein PSF3 N-terminal" evidence="8">
    <location>
        <begin position="12"/>
        <end position="63"/>
    </location>
</feature>
<dbReference type="InterPro" id="IPR055221">
    <property type="entry name" value="PSF3_N"/>
</dbReference>
<dbReference type="SUPFAM" id="SSF160059">
    <property type="entry name" value="PriA/YqbF domain"/>
    <property type="match status" value="1"/>
</dbReference>
<dbReference type="InterPro" id="IPR038437">
    <property type="entry name" value="GINS_Psf3_sf"/>
</dbReference>
<dbReference type="SUPFAM" id="SSF158573">
    <property type="entry name" value="GINS helical bundle-like"/>
    <property type="match status" value="1"/>
</dbReference>
<evidence type="ECO:0000256" key="2">
    <source>
        <dbReference type="ARBA" id="ARBA00006343"/>
    </source>
</evidence>
<dbReference type="Pfam" id="PF05916">
    <property type="entry name" value="Sld5"/>
    <property type="match status" value="1"/>
</dbReference>
<evidence type="ECO:0000256" key="4">
    <source>
        <dbReference type="ARBA" id="ARBA00023242"/>
    </source>
</evidence>
<keyword evidence="4 6" id="KW-0539">Nucleus</keyword>